<dbReference type="AlphaFoldDB" id="A0A0R2FK38"/>
<dbReference type="CDD" id="cd02811">
    <property type="entry name" value="IDI-2_FMN"/>
    <property type="match status" value="1"/>
</dbReference>
<dbReference type="NCBIfam" id="TIGR02151">
    <property type="entry name" value="IPP_isom_2"/>
    <property type="match status" value="1"/>
</dbReference>
<evidence type="ECO:0000256" key="11">
    <source>
        <dbReference type="HAMAP-Rule" id="MF_00354"/>
    </source>
</evidence>
<feature type="binding site" evidence="11">
    <location>
        <position position="123"/>
    </location>
    <ligand>
        <name>FMN</name>
        <dbReference type="ChEBI" id="CHEBI:58210"/>
    </ligand>
</feature>
<feature type="binding site" evidence="11">
    <location>
        <position position="153"/>
    </location>
    <ligand>
        <name>substrate</name>
    </ligand>
</feature>
<evidence type="ECO:0000313" key="14">
    <source>
        <dbReference type="Proteomes" id="UP000050865"/>
    </source>
</evidence>
<comment type="similarity">
    <text evidence="11">Belongs to the IPP isomerase type 2 family.</text>
</comment>
<keyword evidence="8 11" id="KW-0414">Isoprene biosynthesis</keyword>
<evidence type="ECO:0000256" key="8">
    <source>
        <dbReference type="ARBA" id="ARBA00023229"/>
    </source>
</evidence>
<reference evidence="13 14" key="1">
    <citation type="journal article" date="2015" name="Genome Announc.">
        <title>Expanding the biotechnology potential of lactobacilli through comparative genomics of 213 strains and associated genera.</title>
        <authorList>
            <person name="Sun Z."/>
            <person name="Harris H.M."/>
            <person name="McCann A."/>
            <person name="Guo C."/>
            <person name="Argimon S."/>
            <person name="Zhang W."/>
            <person name="Yang X."/>
            <person name="Jeffery I.B."/>
            <person name="Cooney J.C."/>
            <person name="Kagawa T.F."/>
            <person name="Liu W."/>
            <person name="Song Y."/>
            <person name="Salvetti E."/>
            <person name="Wrobel A."/>
            <person name="Rasinkangas P."/>
            <person name="Parkhill J."/>
            <person name="Rea M.C."/>
            <person name="O'Sullivan O."/>
            <person name="Ritari J."/>
            <person name="Douillard F.P."/>
            <person name="Paul Ross R."/>
            <person name="Yang R."/>
            <person name="Briner A.E."/>
            <person name="Felis G.E."/>
            <person name="de Vos W.M."/>
            <person name="Barrangou R."/>
            <person name="Klaenhammer T.R."/>
            <person name="Caufield P.W."/>
            <person name="Cui Y."/>
            <person name="Zhang H."/>
            <person name="O'Toole P.W."/>
        </authorList>
    </citation>
    <scope>NUCLEOTIDE SEQUENCE [LARGE SCALE GENOMIC DNA]</scope>
    <source>
        <strain evidence="13 14">DSM 22697</strain>
    </source>
</reference>
<dbReference type="HAMAP" id="MF_00354">
    <property type="entry name" value="Idi_2"/>
    <property type="match status" value="1"/>
</dbReference>
<dbReference type="PANTHER" id="PTHR43665:SF1">
    <property type="entry name" value="ISOPENTENYL-DIPHOSPHATE DELTA-ISOMERASE"/>
    <property type="match status" value="1"/>
</dbReference>
<dbReference type="SUPFAM" id="SSF51395">
    <property type="entry name" value="FMN-linked oxidoreductases"/>
    <property type="match status" value="1"/>
</dbReference>
<protein>
    <recommendedName>
        <fullName evidence="11">Isopentenyl-diphosphate delta-isomerase</fullName>
        <shortName evidence="11">IPP isomerase</shortName>
        <ecNumber evidence="11">5.3.3.2</ecNumber>
    </recommendedName>
    <alternativeName>
        <fullName evidence="11">Isopentenyl diphosphate:dimethylallyl diphosphate isomerase</fullName>
    </alternativeName>
    <alternativeName>
        <fullName evidence="11">Isopentenyl pyrophosphate isomerase</fullName>
    </alternativeName>
    <alternativeName>
        <fullName evidence="11">Type 2 isopentenyl diphosphate isomerase</fullName>
        <shortName evidence="11">IDI-2</shortName>
    </alternativeName>
</protein>
<keyword evidence="14" id="KW-1185">Reference proteome</keyword>
<feature type="binding site" evidence="11">
    <location>
        <begin position="64"/>
        <end position="66"/>
    </location>
    <ligand>
        <name>FMN</name>
        <dbReference type="ChEBI" id="CHEBI:58210"/>
    </ligand>
</feature>
<dbReference type="PIRSF" id="PIRSF003314">
    <property type="entry name" value="IPP_isomerase"/>
    <property type="match status" value="1"/>
</dbReference>
<comment type="subcellular location">
    <subcellularLocation>
        <location evidence="11">Cytoplasm</location>
    </subcellularLocation>
</comment>
<dbReference type="Proteomes" id="UP000050865">
    <property type="component" value="Unassembled WGS sequence"/>
</dbReference>
<dbReference type="InterPro" id="IPR011179">
    <property type="entry name" value="IPdP_isomerase"/>
</dbReference>
<dbReference type="RefSeq" id="WP_056988953.1">
    <property type="nucleotide sequence ID" value="NZ_AYZJ01000010.1"/>
</dbReference>
<dbReference type="GO" id="GO:0070402">
    <property type="term" value="F:NADPH binding"/>
    <property type="evidence" value="ECO:0007669"/>
    <property type="project" value="UniProtKB-UniRule"/>
</dbReference>
<proteinExistence type="inferred from homology"/>
<evidence type="ECO:0000256" key="9">
    <source>
        <dbReference type="ARBA" id="ARBA00023235"/>
    </source>
</evidence>
<dbReference type="PANTHER" id="PTHR43665">
    <property type="entry name" value="ISOPENTENYL-DIPHOSPHATE DELTA-ISOMERASE"/>
    <property type="match status" value="1"/>
</dbReference>
<organism evidence="13 14">
    <name type="scientific">Lacticaseibacillus camelliae DSM 22697 = JCM 13995</name>
    <dbReference type="NCBI Taxonomy" id="1423730"/>
    <lineage>
        <taxon>Bacteria</taxon>
        <taxon>Bacillati</taxon>
        <taxon>Bacillota</taxon>
        <taxon>Bacilli</taxon>
        <taxon>Lactobacillales</taxon>
        <taxon>Lactobacillaceae</taxon>
        <taxon>Lacticaseibacillus</taxon>
    </lineage>
</organism>
<keyword evidence="6 11" id="KW-0460">Magnesium</keyword>
<accession>A0A0R2FK38</accession>
<feature type="binding site" evidence="11">
    <location>
        <position position="154"/>
    </location>
    <ligand>
        <name>Mg(2+)</name>
        <dbReference type="ChEBI" id="CHEBI:18420"/>
    </ligand>
</feature>
<dbReference type="GO" id="GO:0000287">
    <property type="term" value="F:magnesium ion binding"/>
    <property type="evidence" value="ECO:0007669"/>
    <property type="project" value="UniProtKB-UniRule"/>
</dbReference>
<dbReference type="PATRIC" id="fig|1423730.4.peg.428"/>
<evidence type="ECO:0000256" key="1">
    <source>
        <dbReference type="ARBA" id="ARBA00001917"/>
    </source>
</evidence>
<dbReference type="Gene3D" id="3.20.20.70">
    <property type="entry name" value="Aldolase class I"/>
    <property type="match status" value="1"/>
</dbReference>
<evidence type="ECO:0000256" key="10">
    <source>
        <dbReference type="ARBA" id="ARBA00025810"/>
    </source>
</evidence>
<dbReference type="InterPro" id="IPR013785">
    <property type="entry name" value="Aldolase_TIM"/>
</dbReference>
<comment type="caution">
    <text evidence="11">Lacks conserved residue(s) required for the propagation of feature annotation.</text>
</comment>
<comment type="subunit">
    <text evidence="10 11">Homooctamer. Dimer of tetramers.</text>
</comment>
<keyword evidence="5 11" id="KW-0479">Metal-binding</keyword>
<dbReference type="InterPro" id="IPR000262">
    <property type="entry name" value="FMN-dep_DH"/>
</dbReference>
<evidence type="ECO:0000256" key="6">
    <source>
        <dbReference type="ARBA" id="ARBA00022842"/>
    </source>
</evidence>
<feature type="binding site" evidence="11">
    <location>
        <begin position="279"/>
        <end position="280"/>
    </location>
    <ligand>
        <name>FMN</name>
        <dbReference type="ChEBI" id="CHEBI:58210"/>
    </ligand>
</feature>
<feature type="binding site" evidence="11">
    <location>
        <begin position="258"/>
        <end position="260"/>
    </location>
    <ligand>
        <name>FMN</name>
        <dbReference type="ChEBI" id="CHEBI:58210"/>
    </ligand>
</feature>
<comment type="cofactor">
    <cofactor evidence="11">
        <name>NADPH</name>
        <dbReference type="ChEBI" id="CHEBI:57783"/>
    </cofactor>
</comment>
<keyword evidence="2 11" id="KW-0963">Cytoplasm</keyword>
<feature type="binding site" evidence="11">
    <location>
        <position position="184"/>
    </location>
    <ligand>
        <name>FMN</name>
        <dbReference type="ChEBI" id="CHEBI:58210"/>
    </ligand>
</feature>
<evidence type="ECO:0000256" key="2">
    <source>
        <dbReference type="ARBA" id="ARBA00022490"/>
    </source>
</evidence>
<feature type="domain" description="FMN-dependent dehydrogenase" evidence="12">
    <location>
        <begin position="149"/>
        <end position="322"/>
    </location>
</feature>
<comment type="cofactor">
    <cofactor evidence="1 11">
        <name>FMN</name>
        <dbReference type="ChEBI" id="CHEBI:58210"/>
    </cofactor>
</comment>
<keyword evidence="3 11" id="KW-0285">Flavoprotein</keyword>
<gene>
    <name evidence="11" type="primary">fni</name>
    <name evidence="13" type="ORF">FC75_GL000410</name>
</gene>
<evidence type="ECO:0000256" key="4">
    <source>
        <dbReference type="ARBA" id="ARBA00022643"/>
    </source>
</evidence>
<evidence type="ECO:0000256" key="5">
    <source>
        <dbReference type="ARBA" id="ARBA00022723"/>
    </source>
</evidence>
<evidence type="ECO:0000313" key="13">
    <source>
        <dbReference type="EMBL" id="KRN25495.1"/>
    </source>
</evidence>
<dbReference type="GO" id="GO:0008299">
    <property type="term" value="P:isoprenoid biosynthetic process"/>
    <property type="evidence" value="ECO:0007669"/>
    <property type="project" value="UniProtKB-UniRule"/>
</dbReference>
<dbReference type="Pfam" id="PF01070">
    <property type="entry name" value="FMN_dh"/>
    <property type="match status" value="1"/>
</dbReference>
<keyword evidence="7 11" id="KW-0521">NADP</keyword>
<feature type="binding site" evidence="11">
    <location>
        <position position="214"/>
    </location>
    <ligand>
        <name>FMN</name>
        <dbReference type="ChEBI" id="CHEBI:58210"/>
    </ligand>
</feature>
<dbReference type="STRING" id="1423730.FC75_GL000410"/>
<keyword evidence="9 11" id="KW-0413">Isomerase</keyword>
<feature type="binding site" evidence="11">
    <location>
        <position position="94"/>
    </location>
    <ligand>
        <name>FMN</name>
        <dbReference type="ChEBI" id="CHEBI:58210"/>
    </ligand>
</feature>
<comment type="catalytic activity">
    <reaction evidence="11">
        <text>isopentenyl diphosphate = dimethylallyl diphosphate</text>
        <dbReference type="Rhea" id="RHEA:23284"/>
        <dbReference type="ChEBI" id="CHEBI:57623"/>
        <dbReference type="ChEBI" id="CHEBI:128769"/>
        <dbReference type="EC" id="5.3.3.2"/>
    </reaction>
</comment>
<dbReference type="GO" id="GO:0004452">
    <property type="term" value="F:isopentenyl-diphosphate delta-isomerase activity"/>
    <property type="evidence" value="ECO:0007669"/>
    <property type="project" value="UniProtKB-UniRule"/>
</dbReference>
<dbReference type="GO" id="GO:0010181">
    <property type="term" value="F:FMN binding"/>
    <property type="evidence" value="ECO:0007669"/>
    <property type="project" value="UniProtKB-UniRule"/>
</dbReference>
<name>A0A0R2FK38_9LACO</name>
<dbReference type="EC" id="5.3.3.2" evidence="11"/>
<sequence>MSQSIQSHRKDEHVFLAEKFFAPQAKAGFDDVRLLHDPLPETAVADVSVTPALFDWEWPFFINAMTGGSQQTGRYNEQLATIAAHTGLAMATGSQAVALKEPDLASTFQVVRAADPDGFLISNLGANKTPAQAETAIKMLRANALEIHLNAVQELIMPEGDRDFHWLTNLQRIIAASPVPVIVKEVGFGMTKEALVKLRQAGAKYVDVGGKGGTNFAQIEGVRRQDDDYTALADFGQSTVESLLEAQDSGLTVLATGGVRTPLDVVKALRLGASAVGISGLVLHWLIQEGPAAAEAHLTAWQRQLPALLALLGAKNLTTLRQVPVVFSPALVNYAQQRNLKLPY</sequence>
<comment type="function">
    <text evidence="11">Involved in the biosynthesis of isoprenoids. Catalyzes the 1,3-allylic rearrangement of the homoallylic substrate isopentenyl (IPP) to its allylic isomer, dimethylallyl diphosphate (DMAPP).</text>
</comment>
<evidence type="ECO:0000259" key="12">
    <source>
        <dbReference type="Pfam" id="PF01070"/>
    </source>
</evidence>
<dbReference type="EMBL" id="AYZJ01000010">
    <property type="protein sequence ID" value="KRN25495.1"/>
    <property type="molecule type" value="Genomic_DNA"/>
</dbReference>
<dbReference type="GO" id="GO:0016491">
    <property type="term" value="F:oxidoreductase activity"/>
    <property type="evidence" value="ECO:0007669"/>
    <property type="project" value="InterPro"/>
</dbReference>
<feature type="binding site" evidence="11">
    <location>
        <begin position="9"/>
        <end position="10"/>
    </location>
    <ligand>
        <name>substrate</name>
    </ligand>
</feature>
<evidence type="ECO:0000256" key="3">
    <source>
        <dbReference type="ARBA" id="ARBA00022630"/>
    </source>
</evidence>
<evidence type="ECO:0000256" key="7">
    <source>
        <dbReference type="ARBA" id="ARBA00022857"/>
    </source>
</evidence>
<comment type="cofactor">
    <cofactor evidence="11">
        <name>Mg(2+)</name>
        <dbReference type="ChEBI" id="CHEBI:18420"/>
    </cofactor>
</comment>
<dbReference type="GO" id="GO:0005737">
    <property type="term" value="C:cytoplasm"/>
    <property type="evidence" value="ECO:0007669"/>
    <property type="project" value="UniProtKB-SubCell"/>
</dbReference>
<keyword evidence="4 11" id="KW-0288">FMN</keyword>
<comment type="caution">
    <text evidence="13">The sequence shown here is derived from an EMBL/GenBank/DDBJ whole genome shotgun (WGS) entry which is preliminary data.</text>
</comment>